<proteinExistence type="predicted"/>
<dbReference type="AlphaFoldDB" id="A0A7C6EBJ2"/>
<name>A0A7C6EBJ2_UNCW3</name>
<accession>A0A7C6EBJ2</accession>
<protein>
    <submittedName>
        <fullName evidence="1">Uncharacterized protein</fullName>
    </submittedName>
</protein>
<organism evidence="1">
    <name type="scientific">candidate division WOR-3 bacterium</name>
    <dbReference type="NCBI Taxonomy" id="2052148"/>
    <lineage>
        <taxon>Bacteria</taxon>
        <taxon>Bacteria division WOR-3</taxon>
    </lineage>
</organism>
<reference evidence="1" key="1">
    <citation type="journal article" date="2020" name="mSystems">
        <title>Genome- and Community-Level Interaction Insights into Carbon Utilization and Element Cycling Functions of Hydrothermarchaeota in Hydrothermal Sediment.</title>
        <authorList>
            <person name="Zhou Z."/>
            <person name="Liu Y."/>
            <person name="Xu W."/>
            <person name="Pan J."/>
            <person name="Luo Z.H."/>
            <person name="Li M."/>
        </authorList>
    </citation>
    <scope>NUCLEOTIDE SEQUENCE [LARGE SCALE GENOMIC DNA]</scope>
    <source>
        <strain evidence="1">SpSt-876</strain>
    </source>
</reference>
<comment type="caution">
    <text evidence="1">The sequence shown here is derived from an EMBL/GenBank/DDBJ whole genome shotgun (WGS) entry which is preliminary data.</text>
</comment>
<sequence length="76" mass="8557">MLLEYISSDGKQHRVKASLSYDHPDSNYGIPVILLEDGSPLDLTSWVLLGYRVVRAGKKEIEGLRKIYAQIGFGFM</sequence>
<dbReference type="EMBL" id="DTLI01000213">
    <property type="protein sequence ID" value="HHS52958.1"/>
    <property type="molecule type" value="Genomic_DNA"/>
</dbReference>
<evidence type="ECO:0000313" key="1">
    <source>
        <dbReference type="EMBL" id="HHS52958.1"/>
    </source>
</evidence>
<gene>
    <name evidence="1" type="ORF">ENW73_08925</name>
</gene>